<keyword evidence="1" id="KW-0732">Signal</keyword>
<name>A0A1A9ZCI3_GLOPL</name>
<dbReference type="AlphaFoldDB" id="A0A1A9ZCI3"/>
<organism evidence="2 3">
    <name type="scientific">Glossina pallidipes</name>
    <name type="common">Tsetse fly</name>
    <dbReference type="NCBI Taxonomy" id="7398"/>
    <lineage>
        <taxon>Eukaryota</taxon>
        <taxon>Metazoa</taxon>
        <taxon>Ecdysozoa</taxon>
        <taxon>Arthropoda</taxon>
        <taxon>Hexapoda</taxon>
        <taxon>Insecta</taxon>
        <taxon>Pterygota</taxon>
        <taxon>Neoptera</taxon>
        <taxon>Endopterygota</taxon>
        <taxon>Diptera</taxon>
        <taxon>Brachycera</taxon>
        <taxon>Muscomorpha</taxon>
        <taxon>Hippoboscoidea</taxon>
        <taxon>Glossinidae</taxon>
        <taxon>Glossina</taxon>
    </lineage>
</organism>
<dbReference type="PANTHER" id="PTHR21253:SF0">
    <property type="entry name" value="F-BOX ONLY PROTEIN 11-RELATED"/>
    <property type="match status" value="1"/>
</dbReference>
<dbReference type="EnsemblMetazoa" id="GPAI010543-RA">
    <property type="protein sequence ID" value="GPAI010543-PA"/>
    <property type="gene ID" value="GPAI010543"/>
</dbReference>
<evidence type="ECO:0000256" key="1">
    <source>
        <dbReference type="SAM" id="SignalP"/>
    </source>
</evidence>
<reference evidence="3" key="1">
    <citation type="submission" date="2014-03" db="EMBL/GenBank/DDBJ databases">
        <authorList>
            <person name="Aksoy S."/>
            <person name="Warren W."/>
            <person name="Wilson R.K."/>
        </authorList>
    </citation>
    <scope>NUCLEOTIDE SEQUENCE [LARGE SCALE GENOMIC DNA]</scope>
    <source>
        <strain evidence="3">IAEA</strain>
    </source>
</reference>
<dbReference type="Pfam" id="PF07841">
    <property type="entry name" value="DM4_12"/>
    <property type="match status" value="1"/>
</dbReference>
<dbReference type="InterPro" id="IPR006631">
    <property type="entry name" value="DM4_12"/>
</dbReference>
<accession>A0A1A9ZCI3</accession>
<feature type="signal peptide" evidence="1">
    <location>
        <begin position="1"/>
        <end position="21"/>
    </location>
</feature>
<dbReference type="SMART" id="SM00718">
    <property type="entry name" value="DM4_12"/>
    <property type="match status" value="1"/>
</dbReference>
<keyword evidence="3" id="KW-1185">Reference proteome</keyword>
<dbReference type="VEuPathDB" id="VectorBase:GPAI010543"/>
<evidence type="ECO:0000313" key="2">
    <source>
        <dbReference type="EnsemblMetazoa" id="GPAI010543-PA"/>
    </source>
</evidence>
<feature type="chain" id="PRO_5008402762" evidence="1">
    <location>
        <begin position="22"/>
        <end position="285"/>
    </location>
</feature>
<evidence type="ECO:0000313" key="3">
    <source>
        <dbReference type="Proteomes" id="UP000092445"/>
    </source>
</evidence>
<dbReference type="Proteomes" id="UP000092445">
    <property type="component" value="Unassembled WGS sequence"/>
</dbReference>
<sequence length="285" mass="33690">MYKFFIYLLLAGGLRLNGLGANKTWLHIDNSYDVFLSRQKRYLLFEKSAAVTFQGFVGKPIVSETPRGLNQIVEYTLMYELPTEIQLSKTKKASNTTPTVAVTPTTESYPIIIPYHPSFNEHKKYYSYYYGSRRNWSPNRMKNTKCFKRNLYGYVNDSIGNNVCQERIKKRKRLQRQLKFDNAGQRMLYDILEQWSLMHGFMPHYCFMRTLCEATHMLMPYGYSLFHDIISILLSYVQPWAEQYATLGRSLRHRDVVECARYYGPHCRVSWLHYITAALHDKHHQ</sequence>
<dbReference type="PANTHER" id="PTHR21253">
    <property type="entry name" value="F-BOX ONLY PROTEIN 11-RELATED"/>
    <property type="match status" value="1"/>
</dbReference>
<protein>
    <submittedName>
        <fullName evidence="2">Uncharacterized protein</fullName>
    </submittedName>
</protein>
<proteinExistence type="predicted"/>
<reference evidence="2" key="2">
    <citation type="submission" date="2020-05" db="UniProtKB">
        <authorList>
            <consortium name="EnsemblMetazoa"/>
        </authorList>
    </citation>
    <scope>IDENTIFICATION</scope>
    <source>
        <strain evidence="2">IAEA</strain>
    </source>
</reference>